<sequence length="157" mass="17725">MSKKYVDLCLKESTENRKNSGSLENDSLDRLQANPNAKQFRFTGLQYVIELKALLDGVRAMGRFSFGPSKEGFPADGISSQSQAYIDLDTGSLETPSSPNDSAKPDNKWKRKKKSNELDTQLLEALQTLQNFDGPTIKECNRILDEMELFYMSDPYI</sequence>
<dbReference type="Proteomes" id="UP000828048">
    <property type="component" value="Chromosome 12"/>
</dbReference>
<gene>
    <name evidence="1" type="ORF">Vadar_008726</name>
</gene>
<reference evidence="1 2" key="1">
    <citation type="journal article" date="2021" name="Hortic Res">
        <title>High-quality reference genome and annotation aids understanding of berry development for evergreen blueberry (Vaccinium darrowii).</title>
        <authorList>
            <person name="Yu J."/>
            <person name="Hulse-Kemp A.M."/>
            <person name="Babiker E."/>
            <person name="Staton M."/>
        </authorList>
    </citation>
    <scope>NUCLEOTIDE SEQUENCE [LARGE SCALE GENOMIC DNA]</scope>
    <source>
        <strain evidence="2">cv. NJ 8807/NJ 8810</strain>
        <tissue evidence="1">Young leaf</tissue>
    </source>
</reference>
<protein>
    <submittedName>
        <fullName evidence="1">Uncharacterized protein</fullName>
    </submittedName>
</protein>
<accession>A0ACB7ZAG9</accession>
<evidence type="ECO:0000313" key="1">
    <source>
        <dbReference type="EMBL" id="KAH7862736.1"/>
    </source>
</evidence>
<proteinExistence type="predicted"/>
<dbReference type="EMBL" id="CM037162">
    <property type="protein sequence ID" value="KAH7862736.1"/>
    <property type="molecule type" value="Genomic_DNA"/>
</dbReference>
<comment type="caution">
    <text evidence="1">The sequence shown here is derived from an EMBL/GenBank/DDBJ whole genome shotgun (WGS) entry which is preliminary data.</text>
</comment>
<name>A0ACB7ZAG9_9ERIC</name>
<organism evidence="1 2">
    <name type="scientific">Vaccinium darrowii</name>
    <dbReference type="NCBI Taxonomy" id="229202"/>
    <lineage>
        <taxon>Eukaryota</taxon>
        <taxon>Viridiplantae</taxon>
        <taxon>Streptophyta</taxon>
        <taxon>Embryophyta</taxon>
        <taxon>Tracheophyta</taxon>
        <taxon>Spermatophyta</taxon>
        <taxon>Magnoliopsida</taxon>
        <taxon>eudicotyledons</taxon>
        <taxon>Gunneridae</taxon>
        <taxon>Pentapetalae</taxon>
        <taxon>asterids</taxon>
        <taxon>Ericales</taxon>
        <taxon>Ericaceae</taxon>
        <taxon>Vaccinioideae</taxon>
        <taxon>Vaccinieae</taxon>
        <taxon>Vaccinium</taxon>
    </lineage>
</organism>
<keyword evidence="2" id="KW-1185">Reference proteome</keyword>
<evidence type="ECO:0000313" key="2">
    <source>
        <dbReference type="Proteomes" id="UP000828048"/>
    </source>
</evidence>